<reference evidence="1 2" key="1">
    <citation type="journal article" date="2018" name="PLoS Genet.">
        <title>Population sequencing reveals clonal diversity and ancestral inbreeding in the grapevine cultivar Chardonnay.</title>
        <authorList>
            <person name="Roach M.J."/>
            <person name="Johnson D.L."/>
            <person name="Bohlmann J."/>
            <person name="van Vuuren H.J."/>
            <person name="Jones S.J."/>
            <person name="Pretorius I.S."/>
            <person name="Schmidt S.A."/>
            <person name="Borneman A.R."/>
        </authorList>
    </citation>
    <scope>NUCLEOTIDE SEQUENCE [LARGE SCALE GENOMIC DNA]</scope>
    <source>
        <strain evidence="2">cv. Chardonnay</strain>
        <tissue evidence="1">Leaf</tissue>
    </source>
</reference>
<dbReference type="AlphaFoldDB" id="A0A438BW58"/>
<comment type="caution">
    <text evidence="1">The sequence shown here is derived from an EMBL/GenBank/DDBJ whole genome shotgun (WGS) entry which is preliminary data.</text>
</comment>
<evidence type="ECO:0000313" key="1">
    <source>
        <dbReference type="EMBL" id="RVW15127.1"/>
    </source>
</evidence>
<protein>
    <submittedName>
        <fullName evidence="1">Uncharacterized protein</fullName>
    </submittedName>
</protein>
<sequence length="74" mass="8935">MLSEDMEWKAEIERLQIDRINQQEAEILEVLFTETEIHTTLMEMNGIKPWSRWLYYNFLAKRLGFYSRGDSGYV</sequence>
<name>A0A438BW58_VITVI</name>
<evidence type="ECO:0000313" key="2">
    <source>
        <dbReference type="Proteomes" id="UP000288805"/>
    </source>
</evidence>
<accession>A0A438BW58</accession>
<organism evidence="1 2">
    <name type="scientific">Vitis vinifera</name>
    <name type="common">Grape</name>
    <dbReference type="NCBI Taxonomy" id="29760"/>
    <lineage>
        <taxon>Eukaryota</taxon>
        <taxon>Viridiplantae</taxon>
        <taxon>Streptophyta</taxon>
        <taxon>Embryophyta</taxon>
        <taxon>Tracheophyta</taxon>
        <taxon>Spermatophyta</taxon>
        <taxon>Magnoliopsida</taxon>
        <taxon>eudicotyledons</taxon>
        <taxon>Gunneridae</taxon>
        <taxon>Pentapetalae</taxon>
        <taxon>rosids</taxon>
        <taxon>Vitales</taxon>
        <taxon>Vitaceae</taxon>
        <taxon>Viteae</taxon>
        <taxon>Vitis</taxon>
    </lineage>
</organism>
<dbReference type="Proteomes" id="UP000288805">
    <property type="component" value="Unassembled WGS sequence"/>
</dbReference>
<dbReference type="EMBL" id="QGNW01002605">
    <property type="protein sequence ID" value="RVW15127.1"/>
    <property type="molecule type" value="Genomic_DNA"/>
</dbReference>
<gene>
    <name evidence="1" type="ORF">CK203_083361</name>
</gene>
<proteinExistence type="predicted"/>